<evidence type="ECO:0000256" key="5">
    <source>
        <dbReference type="ARBA" id="ARBA00022737"/>
    </source>
</evidence>
<dbReference type="NCBIfam" id="TIGR01733">
    <property type="entry name" value="AA-adenyl-dom"/>
    <property type="match status" value="1"/>
</dbReference>
<comment type="cofactor">
    <cofactor evidence="1">
        <name>pantetheine 4'-phosphate</name>
        <dbReference type="ChEBI" id="CHEBI:47942"/>
    </cofactor>
</comment>
<dbReference type="InterPro" id="IPR010060">
    <property type="entry name" value="NRPS_synth"/>
</dbReference>
<evidence type="ECO:0000256" key="2">
    <source>
        <dbReference type="ARBA" id="ARBA00006432"/>
    </source>
</evidence>
<dbReference type="PROSITE" id="PS50075">
    <property type="entry name" value="CARRIER"/>
    <property type="match status" value="2"/>
</dbReference>
<dbReference type="FunFam" id="3.30.300.30:FF:000010">
    <property type="entry name" value="Enterobactin synthetase component F"/>
    <property type="match status" value="1"/>
</dbReference>
<dbReference type="GO" id="GO:0003824">
    <property type="term" value="F:catalytic activity"/>
    <property type="evidence" value="ECO:0007669"/>
    <property type="project" value="InterPro"/>
</dbReference>
<dbReference type="RefSeq" id="WP_067859943.1">
    <property type="nucleotide sequence ID" value="NZ_LGTW01000048.1"/>
</dbReference>
<dbReference type="SUPFAM" id="SSF52777">
    <property type="entry name" value="CoA-dependent acyltransferases"/>
    <property type="match status" value="8"/>
</dbReference>
<dbReference type="GO" id="GO:0031177">
    <property type="term" value="F:phosphopantetheine binding"/>
    <property type="evidence" value="ECO:0007669"/>
    <property type="project" value="InterPro"/>
</dbReference>
<feature type="domain" description="Carrier" evidence="7">
    <location>
        <begin position="12"/>
        <end position="89"/>
    </location>
</feature>
<dbReference type="SMART" id="SM00823">
    <property type="entry name" value="PKS_PP"/>
    <property type="match status" value="2"/>
</dbReference>
<dbReference type="PROSITE" id="PS00455">
    <property type="entry name" value="AMP_BINDING"/>
    <property type="match status" value="1"/>
</dbReference>
<proteinExistence type="inferred from homology"/>
<evidence type="ECO:0000256" key="6">
    <source>
        <dbReference type="ARBA" id="ARBA00023194"/>
    </source>
</evidence>
<comment type="similarity">
    <text evidence="2">Belongs to the ATP-dependent AMP-binding enzyme family.</text>
</comment>
<accession>A0A132PAW7</accession>
<name>A0A132PAW7_9MYCO</name>
<dbReference type="InterPro" id="IPR020845">
    <property type="entry name" value="AMP-binding_CS"/>
</dbReference>
<evidence type="ECO:0000313" key="9">
    <source>
        <dbReference type="Proteomes" id="UP000070612"/>
    </source>
</evidence>
<dbReference type="NCBIfam" id="TIGR01720">
    <property type="entry name" value="NRPS-para261"/>
    <property type="match status" value="2"/>
</dbReference>
<evidence type="ECO:0000259" key="7">
    <source>
        <dbReference type="PROSITE" id="PS50075"/>
    </source>
</evidence>
<evidence type="ECO:0000256" key="1">
    <source>
        <dbReference type="ARBA" id="ARBA00001957"/>
    </source>
</evidence>
<dbReference type="InterPro" id="IPR023213">
    <property type="entry name" value="CAT-like_dom_sf"/>
</dbReference>
<dbReference type="Pfam" id="PF13193">
    <property type="entry name" value="AMP-binding_C"/>
    <property type="match status" value="1"/>
</dbReference>
<keyword evidence="3" id="KW-0596">Phosphopantetheine</keyword>
<evidence type="ECO:0000256" key="3">
    <source>
        <dbReference type="ARBA" id="ARBA00022450"/>
    </source>
</evidence>
<dbReference type="Proteomes" id="UP000070612">
    <property type="component" value="Unassembled WGS sequence"/>
</dbReference>
<dbReference type="Pfam" id="PF00550">
    <property type="entry name" value="PP-binding"/>
    <property type="match status" value="2"/>
</dbReference>
<keyword evidence="4" id="KW-0597">Phosphoprotein</keyword>
<dbReference type="STRING" id="59750.AWC31_30155"/>
<dbReference type="PANTHER" id="PTHR45527:SF1">
    <property type="entry name" value="FATTY ACID SYNTHASE"/>
    <property type="match status" value="1"/>
</dbReference>
<dbReference type="InterPro" id="IPR042099">
    <property type="entry name" value="ANL_N_sf"/>
</dbReference>
<dbReference type="Gene3D" id="3.30.300.30">
    <property type="match status" value="1"/>
</dbReference>
<dbReference type="SUPFAM" id="SSF47336">
    <property type="entry name" value="ACP-like"/>
    <property type="match status" value="2"/>
</dbReference>
<dbReference type="PANTHER" id="PTHR45527">
    <property type="entry name" value="NONRIBOSOMAL PEPTIDE SYNTHETASE"/>
    <property type="match status" value="1"/>
</dbReference>
<dbReference type="EMBL" id="LGTW01000048">
    <property type="protein sequence ID" value="KWX19458.1"/>
    <property type="molecule type" value="Genomic_DNA"/>
</dbReference>
<dbReference type="GO" id="GO:0008610">
    <property type="term" value="P:lipid biosynthetic process"/>
    <property type="evidence" value="ECO:0007669"/>
    <property type="project" value="UniProtKB-ARBA"/>
</dbReference>
<dbReference type="InterPro" id="IPR010071">
    <property type="entry name" value="AA_adenyl_dom"/>
</dbReference>
<keyword evidence="5" id="KW-0677">Repeat</keyword>
<dbReference type="InterPro" id="IPR020806">
    <property type="entry name" value="PKS_PP-bd"/>
</dbReference>
<dbReference type="UniPathway" id="UPA00011"/>
<evidence type="ECO:0000313" key="8">
    <source>
        <dbReference type="EMBL" id="KWX19458.1"/>
    </source>
</evidence>
<dbReference type="FunFam" id="3.40.50.980:FF:000001">
    <property type="entry name" value="Non-ribosomal peptide synthetase"/>
    <property type="match status" value="1"/>
</dbReference>
<dbReference type="InterPro" id="IPR036736">
    <property type="entry name" value="ACP-like_sf"/>
</dbReference>
<dbReference type="InterPro" id="IPR000873">
    <property type="entry name" value="AMP-dep_synth/lig_dom"/>
</dbReference>
<dbReference type="Gene3D" id="3.40.50.12780">
    <property type="entry name" value="N-terminal domain of ligase-like"/>
    <property type="match status" value="1"/>
</dbReference>
<dbReference type="Gene3D" id="1.10.1200.10">
    <property type="entry name" value="ACP-like"/>
    <property type="match status" value="2"/>
</dbReference>
<dbReference type="PROSITE" id="PS00012">
    <property type="entry name" value="PHOSPHOPANTETHEINE"/>
    <property type="match status" value="2"/>
</dbReference>
<evidence type="ECO:0000256" key="4">
    <source>
        <dbReference type="ARBA" id="ARBA00022553"/>
    </source>
</evidence>
<dbReference type="SUPFAM" id="SSF56801">
    <property type="entry name" value="Acetyl-CoA synthetase-like"/>
    <property type="match status" value="1"/>
</dbReference>
<dbReference type="CDD" id="cd19543">
    <property type="entry name" value="DCL_NRPS"/>
    <property type="match status" value="2"/>
</dbReference>
<dbReference type="InterPro" id="IPR025110">
    <property type="entry name" value="AMP-bd_C"/>
</dbReference>
<dbReference type="InterPro" id="IPR009081">
    <property type="entry name" value="PP-bd_ACP"/>
</dbReference>
<keyword evidence="9" id="KW-1185">Reference proteome</keyword>
<dbReference type="Gene3D" id="3.30.559.10">
    <property type="entry name" value="Chloramphenicol acetyltransferase-like domain"/>
    <property type="match status" value="4"/>
</dbReference>
<dbReference type="FunFam" id="1.10.1200.10:FF:000005">
    <property type="entry name" value="Nonribosomal peptide synthetase 1"/>
    <property type="match status" value="2"/>
</dbReference>
<dbReference type="GO" id="GO:0044550">
    <property type="term" value="P:secondary metabolite biosynthetic process"/>
    <property type="evidence" value="ECO:0007669"/>
    <property type="project" value="UniProtKB-ARBA"/>
</dbReference>
<comment type="caution">
    <text evidence="8">The sequence shown here is derived from an EMBL/GenBank/DDBJ whole genome shotgun (WGS) entry which is preliminary data.</text>
</comment>
<dbReference type="InterPro" id="IPR001242">
    <property type="entry name" value="Condensation_dom"/>
</dbReference>
<dbReference type="Gene3D" id="3.30.559.30">
    <property type="entry name" value="Nonribosomal peptide synthetase, condensation domain"/>
    <property type="match status" value="4"/>
</dbReference>
<feature type="non-terminal residue" evidence="8">
    <location>
        <position position="1"/>
    </location>
</feature>
<dbReference type="GO" id="GO:0005737">
    <property type="term" value="C:cytoplasm"/>
    <property type="evidence" value="ECO:0007669"/>
    <property type="project" value="TreeGrafter"/>
</dbReference>
<keyword evidence="6" id="KW-0045">Antibiotic biosynthesis</keyword>
<protein>
    <submittedName>
        <fullName evidence="8">Gramicidin synthetase</fullName>
    </submittedName>
</protein>
<dbReference type="PATRIC" id="fig|59750.3.peg.5886"/>
<dbReference type="InterPro" id="IPR045851">
    <property type="entry name" value="AMP-bd_C_sf"/>
</dbReference>
<dbReference type="Pfam" id="PF00501">
    <property type="entry name" value="AMP-binding"/>
    <property type="match status" value="1"/>
</dbReference>
<dbReference type="FunFam" id="3.40.50.12780:FF:000012">
    <property type="entry name" value="Non-ribosomal peptide synthetase"/>
    <property type="match status" value="1"/>
</dbReference>
<dbReference type="GO" id="GO:0017000">
    <property type="term" value="P:antibiotic biosynthetic process"/>
    <property type="evidence" value="ECO:0007669"/>
    <property type="project" value="UniProtKB-KW"/>
</dbReference>
<organism evidence="8 9">
    <name type="scientific">Mycolicibacterium wolinskyi</name>
    <dbReference type="NCBI Taxonomy" id="59750"/>
    <lineage>
        <taxon>Bacteria</taxon>
        <taxon>Bacillati</taxon>
        <taxon>Actinomycetota</taxon>
        <taxon>Actinomycetes</taxon>
        <taxon>Mycobacteriales</taxon>
        <taxon>Mycobacteriaceae</taxon>
        <taxon>Mycolicibacterium</taxon>
    </lineage>
</organism>
<dbReference type="FunFam" id="2.30.38.10:FF:000001">
    <property type="entry name" value="Non-ribosomal peptide synthetase PvdI"/>
    <property type="match status" value="1"/>
</dbReference>
<dbReference type="GO" id="GO:0043041">
    <property type="term" value="P:amino acid activation for nonribosomal peptide biosynthetic process"/>
    <property type="evidence" value="ECO:0007669"/>
    <property type="project" value="TreeGrafter"/>
</dbReference>
<sequence length="2477" mass="268222">APEYRDGDGYRGPSNATEEILAGIYAQVLGLDQVSVDDSFFELGGDSILSMQLVARARAAGLVCQPRDVFIEQSVSRLARVVRYESAAEGRTDDGVGPIVPTPIIEWLWDINGPIDHFNQTMVLQAPSTATEEDAVILLQALLDRHGMLRLRVDDDGDEKPRLRVTEPGSVLARDRMLTVDEVSGDSLAEARSRLNPAAGSMLAAVWGNKTGQLAVIIHHMAVDGVSWRILIEDLNTAWLQHRAGQPIAVPAAGTSFASWATLLRDHATDPAVVSNADAWRQIAKLPAVLPPPQSDVDTYATAGRRSMTLDPQITALLLGEVPTAFRAGVQDILLIAFGMAWAEYLRGIRGPIRVDVENHGRDEGLAVDADLSRTVGWFTAKYPVALQVENPAWPQVAAGDAEIGRVVKGLKEQLRAQPDALSYGLLRYLNPDVDISGPESSIVFNYLGRLGGTAELSGELWRPHPDGVALTAEATAVSTPLPHTVEMNAGILNGDGGEPRLHATWTWATSALGHEAIDRIGQLWFEALTGICAHVEAGGGGLTPSDIPSTRLGQQQVDILTGRHPVVDILPLTPLQRGLMFHTHTADETDDVYAVQLDITVSGPLDVDRLRDATFAVVRRHPHLVALFSDEFDEPVQLLPADPSVPWQYIEAGIADDVDELIARVCADERAAVRKLADQPVFRAALIRTAADEHRFVLTNHHILLDGWSTPILLQEIFASYYRHRLPAATPYRRFVQWLTERDVDAASSAWREAFTDLSAPTLIGTSGNSHPGQRGYQSYQLPTEISTAIGELARSQHTTVNTVLQAAWAQLLSVLTGQHDVVFGTAVSGRPADLVGAESMVGLLINTVPVRARMTASTTTASLLDQMQRFTNDTLDHQHLALSEIHRAAGHDQLFDTLFVFENYPIDIGELSGEDGLAVTAFTAREQNHYPLSMQAVPGEQLSFRIEYDADAFSSDEIATLFARFERTLLGMTADPERKLLSLDLLVDGEHAQLAAWGNRAVLAQPENPMSVPELFGAQVARTPNAVALSKGDETWTYRELDEHANRLANRLVAAGARAGECVAVMFPRSAEAIVAILAVLKSGAAYLPIDPAVPSARIDFMIADAAPVTAITTAKLAEKFANHRLTVLTVQDPSVGSQPSTAVPGPAPDDVAHIIYTSGTTGKPKGVAVTHRNVTRLFDSMDVGFDLSPDQVWTQCASYAFDYTVWEIWGALLHGGRLVVVPESVMQSPDEFHALLVAERVTVLSQTPSAVAMLSPDGLDSTALMVAAEACPAEVVDRWAPGRVMINGYGPTETTVYATISAPLRPASGVVPIGSPVPGTALFVLDNWLRPVPAGVVGELYVAGRGVSYGYVRRSALTATRFVACPFDGYGDRMYRTGDLVRWGTDGQLQYLGRADEQVKIRGYRIELGEVQSALSAVDGVDQAAVVVREDRPGDKRIVGYVTGQVDPAAARAALAERLPAYMVPTAVVVLEAIPLTVNGKLDKRALPAPEYQDRGGYQRPANAVEEILAGIYGQVLGLERVGVDDSFFELGGDSILSMQVVTAARAAGLDCRPRDVFVEQTVARLARVVEVSDIGIEGRGDEGVGPLPATPIIRWLQTVGDTDQFNQALVIEAPAAATEADAVVVLQSLLDHHAALRLRVDESDSETWSLTVLEPGSVRASDCLRSVDALSDDAVVAATTRLAPTAGAMLSALWVRSTRQLVLMIHHLAVDGVSWRILLEDLNIAWAQRHNGQPIALPRTGTSYARWADMLAKQAYAPQVVDQADDWRQVLNSASILPAVRPGVDTFASAGRLSATLDVETTRLLLGDVPTAFHAGVQDVLLIAFGMALAEFFGVTDAAIGIDVEGHGRHEEIATDADLSRTVGWFTTKYPVALRIDELSWPLLEDGDPVVGSIVKSAKEQLRTQPHGLTYGLLRYLNSAVELTGSEPTIGFNYLGRLGAAAAGLPEELWRISVSGMSAIGAAAQLPMPLTHAVELNAVTMDTEAGPTLRADWTWAPSILDEDQVNQLSQLWLDALAGICSYVRRGGGGLTPSDIAPARLSQKDIDQLAGRYNVADILPLTPLQQGLLFHSSATRRAGISSELYSVQVEFTVSGQLDITRLRAAVQNVVTRHPNLVARFCQEFDEPVQVILSDPAAVWRYVELDANAPDIDDEIRKISSDERLAVGDFLDEPAFRIVLIRTADDQHRCVVTFHHIVIDGWSMPVLMREIFASYFGADLPAPGSYRDYVSWLAARDIDAAREAWRTTFAGFSTPTLVSPPNRSETGPRGVERFPISKETTSALENLARSQRTTMNTVLQCAWALLLTSLTGQNDVAFGVTVSGRPAEVEDSGSIIGLVINTVPVRATITPETTVTDLLEQLQKSHGDTLEHQHLALREIHRATGHDELFDTLIVYQNYPIEIGAELNAGGLAVSDISGREYNHYPLTVQVHPGAELDVRVEYDTDVFSPARIQTLMRRLQRVLAAMTADQESQS</sequence>
<feature type="domain" description="Carrier" evidence="7">
    <location>
        <begin position="1503"/>
        <end position="1577"/>
    </location>
</feature>
<reference evidence="8 9" key="1">
    <citation type="submission" date="2015-07" db="EMBL/GenBank/DDBJ databases">
        <title>A draft genome sequence of Mycobacterium wolinskyi.</title>
        <authorList>
            <person name="de Man T.J."/>
            <person name="Perry K.A."/>
            <person name="Coulliette A.D."/>
            <person name="Jensen B."/>
            <person name="Toney N.C."/>
            <person name="Limbago B.M."/>
            <person name="Noble-Wang J."/>
        </authorList>
    </citation>
    <scope>NUCLEOTIDE SEQUENCE [LARGE SCALE GENOMIC DNA]</scope>
    <source>
        <strain evidence="8 9">CDC_01</strain>
    </source>
</reference>
<dbReference type="Pfam" id="PF00668">
    <property type="entry name" value="Condensation"/>
    <property type="match status" value="4"/>
</dbReference>
<dbReference type="InterPro" id="IPR006162">
    <property type="entry name" value="Ppantetheine_attach_site"/>
</dbReference>
<gene>
    <name evidence="8" type="ORF">AFM11_35750</name>
</gene>